<gene>
    <name evidence="3" type="ORF">ABS766_04745</name>
</gene>
<feature type="domain" description="Putative auto-transporter adhesin head GIN" evidence="2">
    <location>
        <begin position="46"/>
        <end position="224"/>
    </location>
</feature>
<dbReference type="Gene3D" id="2.160.20.120">
    <property type="match status" value="1"/>
</dbReference>
<feature type="compositionally biased region" description="Polar residues" evidence="1">
    <location>
        <begin position="211"/>
        <end position="240"/>
    </location>
</feature>
<dbReference type="PROSITE" id="PS51257">
    <property type="entry name" value="PROKAR_LIPOPROTEIN"/>
    <property type="match status" value="1"/>
</dbReference>
<reference evidence="3 4" key="1">
    <citation type="submission" date="2024-06" db="EMBL/GenBank/DDBJ databases">
        <authorList>
            <person name="Kaempfer P."/>
            <person name="Viver T."/>
        </authorList>
    </citation>
    <scope>NUCLEOTIDE SEQUENCE [LARGE SCALE GENOMIC DNA]</scope>
    <source>
        <strain evidence="3 4">ST-119</strain>
    </source>
</reference>
<dbReference type="Pfam" id="PF10988">
    <property type="entry name" value="DUF2807"/>
    <property type="match status" value="1"/>
</dbReference>
<evidence type="ECO:0000313" key="4">
    <source>
        <dbReference type="Proteomes" id="UP001629156"/>
    </source>
</evidence>
<accession>A0ABW8YW41</accession>
<dbReference type="RefSeq" id="WP_408083975.1">
    <property type="nucleotide sequence ID" value="NZ_JBELPZ010000003.1"/>
</dbReference>
<proteinExistence type="predicted"/>
<feature type="compositionally biased region" description="Polar residues" evidence="1">
    <location>
        <begin position="132"/>
        <end position="141"/>
    </location>
</feature>
<keyword evidence="4" id="KW-1185">Reference proteome</keyword>
<comment type="caution">
    <text evidence="3">The sequence shown here is derived from an EMBL/GenBank/DDBJ whole genome shotgun (WGS) entry which is preliminary data.</text>
</comment>
<dbReference type="InterPro" id="IPR021255">
    <property type="entry name" value="DUF2807"/>
</dbReference>
<protein>
    <submittedName>
        <fullName evidence="3">Head GIN domain-containing protein</fullName>
    </submittedName>
</protein>
<organism evidence="3 4">
    <name type="scientific">Flavobacterium rhizosphaerae</name>
    <dbReference type="NCBI Taxonomy" id="3163298"/>
    <lineage>
        <taxon>Bacteria</taxon>
        <taxon>Pseudomonadati</taxon>
        <taxon>Bacteroidota</taxon>
        <taxon>Flavobacteriia</taxon>
        <taxon>Flavobacteriales</taxon>
        <taxon>Flavobacteriaceae</taxon>
        <taxon>Flavobacterium</taxon>
    </lineage>
</organism>
<dbReference type="EMBL" id="JBELPZ010000003">
    <property type="protein sequence ID" value="MFL9843722.1"/>
    <property type="molecule type" value="Genomic_DNA"/>
</dbReference>
<feature type="compositionally biased region" description="Polar residues" evidence="1">
    <location>
        <begin position="192"/>
        <end position="204"/>
    </location>
</feature>
<feature type="region of interest" description="Disordered" evidence="1">
    <location>
        <begin position="128"/>
        <end position="153"/>
    </location>
</feature>
<sequence>MIKVLTYFTKIIITVIATLLFFSCGFEKVDGNGTVTTQQRDVKNGFTKVSAGSGLEVEIIHGSKHTITVEADENLMAHIFTEVSGDELEIKTDVNIGNAAEKKVTVTLPEIEAIEASSGVQVKTKKLKSDNLELSTSSGSHMETDIEANTAKCESSSGSYLKVNGTVEKLETHSSSGSTLDAGGLNAKNAKSEASSGSTTTVNATVELDAQASSGSSIHYVNTPSKLNTKASSGGSISQN</sequence>
<name>A0ABW8YW41_9FLAO</name>
<evidence type="ECO:0000256" key="1">
    <source>
        <dbReference type="SAM" id="MobiDB-lite"/>
    </source>
</evidence>
<evidence type="ECO:0000313" key="3">
    <source>
        <dbReference type="EMBL" id="MFL9843722.1"/>
    </source>
</evidence>
<feature type="region of interest" description="Disordered" evidence="1">
    <location>
        <begin position="172"/>
        <end position="240"/>
    </location>
</feature>
<dbReference type="Proteomes" id="UP001629156">
    <property type="component" value="Unassembled WGS sequence"/>
</dbReference>
<evidence type="ECO:0000259" key="2">
    <source>
        <dbReference type="Pfam" id="PF10988"/>
    </source>
</evidence>